<feature type="non-terminal residue" evidence="1">
    <location>
        <position position="1"/>
    </location>
</feature>
<reference evidence="1 2" key="1">
    <citation type="submission" date="2023-05" db="EMBL/GenBank/DDBJ databases">
        <title>B98-5 Cell Line De Novo Hybrid Assembly: An Optical Mapping Approach.</title>
        <authorList>
            <person name="Kananen K."/>
            <person name="Auerbach J.A."/>
            <person name="Kautto E."/>
            <person name="Blachly J.S."/>
        </authorList>
    </citation>
    <scope>NUCLEOTIDE SEQUENCE [LARGE SCALE GENOMIC DNA]</scope>
    <source>
        <strain evidence="1">B95-8</strain>
        <tissue evidence="1">Cell line</tissue>
    </source>
</reference>
<feature type="non-terminal residue" evidence="1">
    <location>
        <position position="55"/>
    </location>
</feature>
<evidence type="ECO:0000313" key="2">
    <source>
        <dbReference type="Proteomes" id="UP001266305"/>
    </source>
</evidence>
<comment type="caution">
    <text evidence="1">The sequence shown here is derived from an EMBL/GenBank/DDBJ whole genome shotgun (WGS) entry which is preliminary data.</text>
</comment>
<name>A0ABQ9VS60_SAGOE</name>
<dbReference type="EMBL" id="JASSZA010000005">
    <property type="protein sequence ID" value="KAK2111966.1"/>
    <property type="molecule type" value="Genomic_DNA"/>
</dbReference>
<accession>A0ABQ9VS60</accession>
<sequence length="55" mass="6850">EKRTSYEDTQLEAASRHWYRMCTNHGMFDKVFTVWDEKSIKCRVKERRKVRLERN</sequence>
<keyword evidence="2" id="KW-1185">Reference proteome</keyword>
<protein>
    <submittedName>
        <fullName evidence="1">Uncharacterized protein</fullName>
    </submittedName>
</protein>
<dbReference type="Proteomes" id="UP001266305">
    <property type="component" value="Unassembled WGS sequence"/>
</dbReference>
<gene>
    <name evidence="1" type="ORF">P7K49_011712</name>
</gene>
<proteinExistence type="predicted"/>
<evidence type="ECO:0000313" key="1">
    <source>
        <dbReference type="EMBL" id="KAK2111966.1"/>
    </source>
</evidence>
<organism evidence="1 2">
    <name type="scientific">Saguinus oedipus</name>
    <name type="common">Cotton-top tamarin</name>
    <name type="synonym">Oedipomidas oedipus</name>
    <dbReference type="NCBI Taxonomy" id="9490"/>
    <lineage>
        <taxon>Eukaryota</taxon>
        <taxon>Metazoa</taxon>
        <taxon>Chordata</taxon>
        <taxon>Craniata</taxon>
        <taxon>Vertebrata</taxon>
        <taxon>Euteleostomi</taxon>
        <taxon>Mammalia</taxon>
        <taxon>Eutheria</taxon>
        <taxon>Euarchontoglires</taxon>
        <taxon>Primates</taxon>
        <taxon>Haplorrhini</taxon>
        <taxon>Platyrrhini</taxon>
        <taxon>Cebidae</taxon>
        <taxon>Callitrichinae</taxon>
        <taxon>Saguinus</taxon>
    </lineage>
</organism>